<keyword evidence="2" id="KW-1185">Reference proteome</keyword>
<dbReference type="EMBL" id="CAJVPK010000467">
    <property type="protein sequence ID" value="CAG8514100.1"/>
    <property type="molecule type" value="Genomic_DNA"/>
</dbReference>
<gene>
    <name evidence="1" type="ORF">DEBURN_LOCUS5328</name>
</gene>
<evidence type="ECO:0000313" key="2">
    <source>
        <dbReference type="Proteomes" id="UP000789706"/>
    </source>
</evidence>
<sequence length="109" mass="12723">MEWNFLKQDWEYVLMGNNVALREIKDSRIDMVGFLKAVLEIADENQKNTSKSQKQELFELLSHSIKLHLQSCYISRYIHTFHGLNDLLEDIKSGKSSDPNLINPMNQLL</sequence>
<organism evidence="1 2">
    <name type="scientific">Diversispora eburnea</name>
    <dbReference type="NCBI Taxonomy" id="1213867"/>
    <lineage>
        <taxon>Eukaryota</taxon>
        <taxon>Fungi</taxon>
        <taxon>Fungi incertae sedis</taxon>
        <taxon>Mucoromycota</taxon>
        <taxon>Glomeromycotina</taxon>
        <taxon>Glomeromycetes</taxon>
        <taxon>Diversisporales</taxon>
        <taxon>Diversisporaceae</taxon>
        <taxon>Diversispora</taxon>
    </lineage>
</organism>
<proteinExistence type="predicted"/>
<comment type="caution">
    <text evidence="1">The sequence shown here is derived from an EMBL/GenBank/DDBJ whole genome shotgun (WGS) entry which is preliminary data.</text>
</comment>
<accession>A0A9N9A1X4</accession>
<protein>
    <submittedName>
        <fullName evidence="1">7853_t:CDS:1</fullName>
    </submittedName>
</protein>
<name>A0A9N9A1X4_9GLOM</name>
<reference evidence="1" key="1">
    <citation type="submission" date="2021-06" db="EMBL/GenBank/DDBJ databases">
        <authorList>
            <person name="Kallberg Y."/>
            <person name="Tangrot J."/>
            <person name="Rosling A."/>
        </authorList>
    </citation>
    <scope>NUCLEOTIDE SEQUENCE</scope>
    <source>
        <strain evidence="1">AZ414A</strain>
    </source>
</reference>
<dbReference type="Proteomes" id="UP000789706">
    <property type="component" value="Unassembled WGS sequence"/>
</dbReference>
<dbReference type="AlphaFoldDB" id="A0A9N9A1X4"/>
<evidence type="ECO:0000313" key="1">
    <source>
        <dbReference type="EMBL" id="CAG8514100.1"/>
    </source>
</evidence>